<accession>A0A067QL53</accession>
<feature type="transmembrane region" description="Helical" evidence="2">
    <location>
        <begin position="537"/>
        <end position="554"/>
    </location>
</feature>
<dbReference type="AlphaFoldDB" id="A0A067QL53"/>
<evidence type="ECO:0000256" key="1">
    <source>
        <dbReference type="SAM" id="MobiDB-lite"/>
    </source>
</evidence>
<reference evidence="4 5" key="1">
    <citation type="journal article" date="2014" name="Nat. Commun.">
        <title>Molecular traces of alternative social organization in a termite genome.</title>
        <authorList>
            <person name="Terrapon N."/>
            <person name="Li C."/>
            <person name="Robertson H.M."/>
            <person name="Ji L."/>
            <person name="Meng X."/>
            <person name="Booth W."/>
            <person name="Chen Z."/>
            <person name="Childers C.P."/>
            <person name="Glastad K.M."/>
            <person name="Gokhale K."/>
            <person name="Gowin J."/>
            <person name="Gronenberg W."/>
            <person name="Hermansen R.A."/>
            <person name="Hu H."/>
            <person name="Hunt B.G."/>
            <person name="Huylmans A.K."/>
            <person name="Khalil S.M."/>
            <person name="Mitchell R.D."/>
            <person name="Munoz-Torres M.C."/>
            <person name="Mustard J.A."/>
            <person name="Pan H."/>
            <person name="Reese J.T."/>
            <person name="Scharf M.E."/>
            <person name="Sun F."/>
            <person name="Vogel H."/>
            <person name="Xiao J."/>
            <person name="Yang W."/>
            <person name="Yang Z."/>
            <person name="Yang Z."/>
            <person name="Zhou J."/>
            <person name="Zhu J."/>
            <person name="Brent C.S."/>
            <person name="Elsik C.G."/>
            <person name="Goodisman M.A."/>
            <person name="Liberles D.A."/>
            <person name="Roe R.M."/>
            <person name="Vargo E.L."/>
            <person name="Vilcinskas A."/>
            <person name="Wang J."/>
            <person name="Bornberg-Bauer E."/>
            <person name="Korb J."/>
            <person name="Zhang G."/>
            <person name="Liebig J."/>
        </authorList>
    </citation>
    <scope>NUCLEOTIDE SEQUENCE [LARGE SCALE GENOMIC DNA]</scope>
    <source>
        <tissue evidence="4">Whole organism</tissue>
    </source>
</reference>
<feature type="transmembrane region" description="Helical" evidence="2">
    <location>
        <begin position="604"/>
        <end position="625"/>
    </location>
</feature>
<feature type="transmembrane region" description="Helical" evidence="2">
    <location>
        <begin position="278"/>
        <end position="306"/>
    </location>
</feature>
<proteinExistence type="predicted"/>
<dbReference type="InterPro" id="IPR052728">
    <property type="entry name" value="O2_lipid_transport_reg"/>
</dbReference>
<evidence type="ECO:0000256" key="2">
    <source>
        <dbReference type="SAM" id="Phobius"/>
    </source>
</evidence>
<evidence type="ECO:0000313" key="5">
    <source>
        <dbReference type="Proteomes" id="UP000027135"/>
    </source>
</evidence>
<dbReference type="Proteomes" id="UP000027135">
    <property type="component" value="Unassembled WGS sequence"/>
</dbReference>
<name>A0A067QL53_ZOONE</name>
<dbReference type="FunCoup" id="A0A067QL53">
    <property type="interactions" value="2"/>
</dbReference>
<keyword evidence="2" id="KW-0812">Transmembrane</keyword>
<dbReference type="SMART" id="SM00703">
    <property type="entry name" value="NRF"/>
    <property type="match status" value="1"/>
</dbReference>
<feature type="domain" description="Nose resistant-to-fluoxetine protein N-terminal" evidence="3">
    <location>
        <begin position="18"/>
        <end position="150"/>
    </location>
</feature>
<feature type="transmembrane region" description="Helical" evidence="2">
    <location>
        <begin position="494"/>
        <end position="517"/>
    </location>
</feature>
<dbReference type="InterPro" id="IPR006621">
    <property type="entry name" value="Nose-resist-to-fluoxetine_N"/>
</dbReference>
<feature type="compositionally biased region" description="Polar residues" evidence="1">
    <location>
        <begin position="689"/>
        <end position="704"/>
    </location>
</feature>
<dbReference type="OrthoDB" id="118951at2759"/>
<dbReference type="InterPro" id="IPR002656">
    <property type="entry name" value="Acyl_transf_3_dom"/>
</dbReference>
<feature type="region of interest" description="Disordered" evidence="1">
    <location>
        <begin position="643"/>
        <end position="704"/>
    </location>
</feature>
<feature type="transmembrane region" description="Helical" evidence="2">
    <location>
        <begin position="327"/>
        <end position="345"/>
    </location>
</feature>
<dbReference type="Pfam" id="PF01757">
    <property type="entry name" value="Acyl_transf_3"/>
    <property type="match status" value="1"/>
</dbReference>
<organism evidence="4 5">
    <name type="scientific">Zootermopsis nevadensis</name>
    <name type="common">Dampwood termite</name>
    <dbReference type="NCBI Taxonomy" id="136037"/>
    <lineage>
        <taxon>Eukaryota</taxon>
        <taxon>Metazoa</taxon>
        <taxon>Ecdysozoa</taxon>
        <taxon>Arthropoda</taxon>
        <taxon>Hexapoda</taxon>
        <taxon>Insecta</taxon>
        <taxon>Pterygota</taxon>
        <taxon>Neoptera</taxon>
        <taxon>Polyneoptera</taxon>
        <taxon>Dictyoptera</taxon>
        <taxon>Blattodea</taxon>
        <taxon>Blattoidea</taxon>
        <taxon>Termitoidae</taxon>
        <taxon>Termopsidae</taxon>
        <taxon>Zootermopsis</taxon>
    </lineage>
</organism>
<dbReference type="EMBL" id="KK853217">
    <property type="protein sequence ID" value="KDR09756.1"/>
    <property type="molecule type" value="Genomic_DNA"/>
</dbReference>
<dbReference type="Pfam" id="PF20146">
    <property type="entry name" value="NRF"/>
    <property type="match status" value="1"/>
</dbReference>
<keyword evidence="2" id="KW-0472">Membrane</keyword>
<protein>
    <submittedName>
        <fullName evidence="4">Nose resistant to fluoxetine protein 6</fullName>
    </submittedName>
</protein>
<feature type="transmembrane region" description="Helical" evidence="2">
    <location>
        <begin position="453"/>
        <end position="473"/>
    </location>
</feature>
<feature type="transmembrane region" description="Helical" evidence="2">
    <location>
        <begin position="566"/>
        <end position="584"/>
    </location>
</feature>
<feature type="transmembrane region" description="Helical" evidence="2">
    <location>
        <begin position="414"/>
        <end position="433"/>
    </location>
</feature>
<feature type="transmembrane region" description="Helical" evidence="2">
    <location>
        <begin position="240"/>
        <end position="258"/>
    </location>
</feature>
<evidence type="ECO:0000313" key="4">
    <source>
        <dbReference type="EMBL" id="KDR09756.1"/>
    </source>
</evidence>
<sequence length="704" mass="80542">MEYLKQIIPLSALNAVKNELCKNHTLMTIEHLLQGSPWAMKMFDSSTKFPEGVLEGSIFHLGNYDECLEVNVNQDWGSFKGQHCMVTVDMNVSHYLPAYEAQSLPSAIPFKWAICVPSSCVAADVEDFFTTALHYTVNVNPLECHIQGPRPFLPVDWLAIIILSFFGLLCVLSTAYDLIVTDPWSRRESLVVFSWYTNGKRLLNTDHSDNTLHCLHGIRFLTINWVVLGHAYVTEMFSPIVNLLYVTINWVVLGHAYFTEMFSPEVNLLDTVKSIKDWGHIVILSAVLSVDTFFLISGTLLCYIFMMTGGRNFNYLIYFLHRYMRTTPMMAILILVYTGIILHMATGPLWDSFLQIEVAYCKNNWWTAILHLQNYINPSEMCIIETWYLSVDMQLYLLSPLLLLPLVKRPKIGLILLQVVTAASIVTCFLQMYFHRNEITDFLKGEPINANYYYTHTRASPWFIGISLGYCLFHTIQWKKDIAAGKRRNLSKKVLVAGWLLGAVCLLTPILVLHEIIQDDNYYHSIKLQVYAALSRPIWSMGVSWVIFVCVAGYGGPVNKFLSWKFFHPMSRLTYSIYMLHMFFMRIKMASTKTPLYSDDMEKIEFWFSTMVFTTLLAIPASLTFESPIIKIQKMLLGDRLKQKNQTEPEVSNTSQHEEKRNNDPLPGSVVIPGSSISQELNTLPKYPSNLNTSEENSAHNGTQ</sequence>
<dbReference type="eggNOG" id="KOG3700">
    <property type="taxonomic scope" value="Eukaryota"/>
</dbReference>
<feature type="transmembrane region" description="Helical" evidence="2">
    <location>
        <begin position="157"/>
        <end position="179"/>
    </location>
</feature>
<feature type="transmembrane region" description="Helical" evidence="2">
    <location>
        <begin position="387"/>
        <end position="407"/>
    </location>
</feature>
<evidence type="ECO:0000259" key="3">
    <source>
        <dbReference type="SMART" id="SM00703"/>
    </source>
</evidence>
<dbReference type="OMA" id="TINWVVL"/>
<dbReference type="PANTHER" id="PTHR11161:SF0">
    <property type="entry name" value="O-ACYLTRANSFERASE LIKE PROTEIN"/>
    <property type="match status" value="1"/>
</dbReference>
<keyword evidence="5" id="KW-1185">Reference proteome</keyword>
<dbReference type="GO" id="GO:0016747">
    <property type="term" value="F:acyltransferase activity, transferring groups other than amino-acyl groups"/>
    <property type="evidence" value="ECO:0007669"/>
    <property type="project" value="InterPro"/>
</dbReference>
<gene>
    <name evidence="4" type="ORF">L798_00596</name>
</gene>
<keyword evidence="2" id="KW-1133">Transmembrane helix</keyword>
<dbReference type="PANTHER" id="PTHR11161">
    <property type="entry name" value="O-ACYLTRANSFERASE"/>
    <property type="match status" value="1"/>
</dbReference>
<dbReference type="InParanoid" id="A0A067QL53"/>